<dbReference type="EMBL" id="WOWK01000004">
    <property type="protein sequence ID" value="KAF0331280.1"/>
    <property type="molecule type" value="Genomic_DNA"/>
</dbReference>
<sequence>MSHNAGVKPIRAAPEDAQDDIKKASTCDDDIETASERIGYSQTTDQQDATLNGVFGAAAAAGGEQFRVLGKWKTGIVLIHTEVGIGILALPSVLQRIGLIPGLIAILGIGALSTYTAYVLLLYWKRYRHIDNLPDALQVLGGKVLATIGAVGLIINLSLACASACLAISVALNTLTGHSMCTVSFIGFAALICYVLCIPRKMNFVAYFSWPATFGIFVPIFIVVIALAVASPQLAPAGADIKIKLWGDPTFQEGFTAILSICYSFGGRQGFFTVMAEMKDPAKDYVSALVILQSFAIPIYLITGGAIYGLAGDYVTSPAIGTAPLLPAKVAYGILLSTLFCTGLFYGHAGIKYLFVVTMRDLLKIPHQMTTNTVKSWSIWVLLGTGFWVLVFVLANAIPVFNSIIAVSSALLVAWFSFGLPGIFWLHLNWKRQFSSKRMIALSCLNWGLVFMGAFLNTAGMYASVDTLVKLFSDPESTINGPFSCADNSLF</sequence>
<evidence type="ECO:0000256" key="6">
    <source>
        <dbReference type="SAM" id="MobiDB-lite"/>
    </source>
</evidence>
<feature type="transmembrane region" description="Helical" evidence="7">
    <location>
        <begin position="377"/>
        <end position="398"/>
    </location>
</feature>
<comment type="caution">
    <text evidence="9">The sequence shown here is derived from an EMBL/GenBank/DDBJ whole genome shotgun (WGS) entry which is preliminary data.</text>
</comment>
<keyword evidence="10" id="KW-1185">Reference proteome</keyword>
<feature type="transmembrane region" description="Helical" evidence="7">
    <location>
        <begin position="286"/>
        <end position="310"/>
    </location>
</feature>
<comment type="similarity">
    <text evidence="2">Belongs to the amino acid/polyamine transporter 2 family.</text>
</comment>
<evidence type="ECO:0000313" key="9">
    <source>
        <dbReference type="EMBL" id="KAF0331280.1"/>
    </source>
</evidence>
<evidence type="ECO:0000256" key="2">
    <source>
        <dbReference type="ARBA" id="ARBA00008066"/>
    </source>
</evidence>
<dbReference type="PANTHER" id="PTHR22950">
    <property type="entry name" value="AMINO ACID TRANSPORTER"/>
    <property type="match status" value="1"/>
</dbReference>
<dbReference type="AlphaFoldDB" id="A0A8H3WR29"/>
<proteinExistence type="inferred from homology"/>
<protein>
    <submittedName>
        <fullName evidence="9">Amino acid transporter</fullName>
    </submittedName>
</protein>
<keyword evidence="4 7" id="KW-1133">Transmembrane helix</keyword>
<reference evidence="9 10" key="1">
    <citation type="submission" date="2019-12" db="EMBL/GenBank/DDBJ databases">
        <title>A genome sequence resource for the geographically widespread anthracnose pathogen Colletotrichum asianum.</title>
        <authorList>
            <person name="Meng Y."/>
        </authorList>
    </citation>
    <scope>NUCLEOTIDE SEQUENCE [LARGE SCALE GENOMIC DNA]</scope>
    <source>
        <strain evidence="9 10">ICMP 18580</strain>
    </source>
</reference>
<dbReference type="Gene3D" id="1.20.1740.10">
    <property type="entry name" value="Amino acid/polyamine transporter I"/>
    <property type="match status" value="1"/>
</dbReference>
<feature type="transmembrane region" description="Helical" evidence="7">
    <location>
        <begin position="75"/>
        <end position="94"/>
    </location>
</feature>
<feature type="transmembrane region" description="Helical" evidence="7">
    <location>
        <begin position="100"/>
        <end position="124"/>
    </location>
</feature>
<dbReference type="GO" id="GO:0016020">
    <property type="term" value="C:membrane"/>
    <property type="evidence" value="ECO:0007669"/>
    <property type="project" value="UniProtKB-SubCell"/>
</dbReference>
<name>A0A8H3WR29_9PEZI</name>
<organism evidence="9 10">
    <name type="scientific">Colletotrichum asianum</name>
    <dbReference type="NCBI Taxonomy" id="702518"/>
    <lineage>
        <taxon>Eukaryota</taxon>
        <taxon>Fungi</taxon>
        <taxon>Dikarya</taxon>
        <taxon>Ascomycota</taxon>
        <taxon>Pezizomycotina</taxon>
        <taxon>Sordariomycetes</taxon>
        <taxon>Hypocreomycetidae</taxon>
        <taxon>Glomerellales</taxon>
        <taxon>Glomerellaceae</taxon>
        <taxon>Colletotrichum</taxon>
        <taxon>Colletotrichum gloeosporioides species complex</taxon>
    </lineage>
</organism>
<dbReference type="GO" id="GO:0015179">
    <property type="term" value="F:L-amino acid transmembrane transporter activity"/>
    <property type="evidence" value="ECO:0007669"/>
    <property type="project" value="TreeGrafter"/>
</dbReference>
<evidence type="ECO:0000256" key="7">
    <source>
        <dbReference type="SAM" id="Phobius"/>
    </source>
</evidence>
<dbReference type="Proteomes" id="UP000434172">
    <property type="component" value="Unassembled WGS sequence"/>
</dbReference>
<feature type="transmembrane region" description="Helical" evidence="7">
    <location>
        <begin position="177"/>
        <end position="197"/>
    </location>
</feature>
<evidence type="ECO:0000256" key="3">
    <source>
        <dbReference type="ARBA" id="ARBA00022692"/>
    </source>
</evidence>
<gene>
    <name evidence="9" type="ORF">GQ607_001588</name>
</gene>
<feature type="transmembrane region" description="Helical" evidence="7">
    <location>
        <begin position="204"/>
        <end position="230"/>
    </location>
</feature>
<evidence type="ECO:0000259" key="8">
    <source>
        <dbReference type="Pfam" id="PF01490"/>
    </source>
</evidence>
<feature type="transmembrane region" description="Helical" evidence="7">
    <location>
        <begin position="144"/>
        <end position="171"/>
    </location>
</feature>
<dbReference type="InterPro" id="IPR013057">
    <property type="entry name" value="AA_transpt_TM"/>
</dbReference>
<feature type="domain" description="Amino acid transporter transmembrane" evidence="8">
    <location>
        <begin position="71"/>
        <end position="464"/>
    </location>
</feature>
<dbReference type="Pfam" id="PF01490">
    <property type="entry name" value="Aa_trans"/>
    <property type="match status" value="1"/>
</dbReference>
<evidence type="ECO:0000256" key="4">
    <source>
        <dbReference type="ARBA" id="ARBA00022989"/>
    </source>
</evidence>
<feature type="transmembrane region" description="Helical" evidence="7">
    <location>
        <begin position="250"/>
        <end position="266"/>
    </location>
</feature>
<keyword evidence="3 7" id="KW-0812">Transmembrane</keyword>
<keyword evidence="5 7" id="KW-0472">Membrane</keyword>
<evidence type="ECO:0000313" key="10">
    <source>
        <dbReference type="Proteomes" id="UP000434172"/>
    </source>
</evidence>
<evidence type="ECO:0000256" key="5">
    <source>
        <dbReference type="ARBA" id="ARBA00023136"/>
    </source>
</evidence>
<accession>A0A8H3WR29</accession>
<dbReference type="OrthoDB" id="294730at2759"/>
<evidence type="ECO:0000256" key="1">
    <source>
        <dbReference type="ARBA" id="ARBA00004141"/>
    </source>
</evidence>
<feature type="transmembrane region" description="Helical" evidence="7">
    <location>
        <begin position="440"/>
        <end position="463"/>
    </location>
</feature>
<feature type="transmembrane region" description="Helical" evidence="7">
    <location>
        <begin position="404"/>
        <end position="428"/>
    </location>
</feature>
<comment type="subcellular location">
    <subcellularLocation>
        <location evidence="1">Membrane</location>
        <topology evidence="1">Multi-pass membrane protein</topology>
    </subcellularLocation>
</comment>
<dbReference type="PANTHER" id="PTHR22950:SF479">
    <property type="entry name" value="AMINO ACID TRANSPORTER (EUROFUNG)-RELATED"/>
    <property type="match status" value="1"/>
</dbReference>
<feature type="region of interest" description="Disordered" evidence="6">
    <location>
        <begin position="1"/>
        <end position="22"/>
    </location>
</feature>
<feature type="transmembrane region" description="Helical" evidence="7">
    <location>
        <begin position="330"/>
        <end position="356"/>
    </location>
</feature>